<accession>G9YHY2</accession>
<proteinExistence type="predicted"/>
<organism evidence="1 2">
    <name type="scientific">Anaeroglobus geminatus F0357</name>
    <dbReference type="NCBI Taxonomy" id="861450"/>
    <lineage>
        <taxon>Bacteria</taxon>
        <taxon>Bacillati</taxon>
        <taxon>Bacillota</taxon>
        <taxon>Negativicutes</taxon>
        <taxon>Veillonellales</taxon>
        <taxon>Veillonellaceae</taxon>
        <taxon>Anaeroglobus</taxon>
    </lineage>
</organism>
<protein>
    <submittedName>
        <fullName evidence="1">Uncharacterized protein</fullName>
    </submittedName>
</protein>
<sequence length="54" mass="6193">MSSYMLIIINAAKKSKHLFPFCLTEQAFGDIIKPSKEQLFAEHPFSPGYRSDMK</sequence>
<dbReference type="Proteomes" id="UP000005481">
    <property type="component" value="Unassembled WGS sequence"/>
</dbReference>
<keyword evidence="2" id="KW-1185">Reference proteome</keyword>
<reference evidence="1 2" key="1">
    <citation type="submission" date="2011-08" db="EMBL/GenBank/DDBJ databases">
        <authorList>
            <person name="Weinstock G."/>
            <person name="Sodergren E."/>
            <person name="Clifton S."/>
            <person name="Fulton L."/>
            <person name="Fulton B."/>
            <person name="Courtney L."/>
            <person name="Fronick C."/>
            <person name="Harrison M."/>
            <person name="Strong C."/>
            <person name="Farmer C."/>
            <person name="Delahaunty K."/>
            <person name="Markovic C."/>
            <person name="Hall O."/>
            <person name="Minx P."/>
            <person name="Tomlinson C."/>
            <person name="Mitreva M."/>
            <person name="Hou S."/>
            <person name="Chen J."/>
            <person name="Wollam A."/>
            <person name="Pepin K.H."/>
            <person name="Johnson M."/>
            <person name="Bhonagiri V."/>
            <person name="Zhang X."/>
            <person name="Suruliraj S."/>
            <person name="Warren W."/>
            <person name="Chinwalla A."/>
            <person name="Mardis E.R."/>
            <person name="Wilson R.K."/>
        </authorList>
    </citation>
    <scope>NUCLEOTIDE SEQUENCE [LARGE SCALE GENOMIC DNA]</scope>
    <source>
        <strain evidence="1 2">F0357</strain>
    </source>
</reference>
<gene>
    <name evidence="1" type="ORF">HMPREF0080_01267</name>
</gene>
<evidence type="ECO:0000313" key="1">
    <source>
        <dbReference type="EMBL" id="EHM40354.1"/>
    </source>
</evidence>
<dbReference type="STRING" id="861450.HMPREF0080_01267"/>
<dbReference type="EMBL" id="AGCJ01000047">
    <property type="protein sequence ID" value="EHM40354.1"/>
    <property type="molecule type" value="Genomic_DNA"/>
</dbReference>
<comment type="caution">
    <text evidence="1">The sequence shown here is derived from an EMBL/GenBank/DDBJ whole genome shotgun (WGS) entry which is preliminary data.</text>
</comment>
<name>G9YHY2_9FIRM</name>
<evidence type="ECO:0000313" key="2">
    <source>
        <dbReference type="Proteomes" id="UP000005481"/>
    </source>
</evidence>
<dbReference type="HOGENOM" id="CLU_3039827_0_0_9"/>
<dbReference type="AlphaFoldDB" id="G9YHY2"/>